<dbReference type="EMBL" id="WWBZ02000007">
    <property type="protein sequence ID" value="KAF4312048.1"/>
    <property type="molecule type" value="Genomic_DNA"/>
</dbReference>
<gene>
    <name evidence="4" type="ORF">GTA08_BOTSDO12141</name>
</gene>
<keyword evidence="3" id="KW-0812">Transmembrane</keyword>
<accession>A0A8H4J6X7</accession>
<feature type="compositionally biased region" description="Polar residues" evidence="2">
    <location>
        <begin position="1"/>
        <end position="21"/>
    </location>
</feature>
<evidence type="ECO:0000256" key="3">
    <source>
        <dbReference type="SAM" id="Phobius"/>
    </source>
</evidence>
<evidence type="ECO:0000313" key="5">
    <source>
        <dbReference type="Proteomes" id="UP000572817"/>
    </source>
</evidence>
<evidence type="ECO:0000313" key="4">
    <source>
        <dbReference type="EMBL" id="KAF4312048.1"/>
    </source>
</evidence>
<reference evidence="4" key="1">
    <citation type="submission" date="2020-04" db="EMBL/GenBank/DDBJ databases">
        <title>Genome Assembly and Annotation of Botryosphaeria dothidea sdau 11-99, a Latent Pathogen of Apple Fruit Ring Rot in China.</title>
        <authorList>
            <person name="Yu C."/>
            <person name="Diao Y."/>
            <person name="Lu Q."/>
            <person name="Zhao J."/>
            <person name="Cui S."/>
            <person name="Peng C."/>
            <person name="He B."/>
            <person name="Liu H."/>
        </authorList>
    </citation>
    <scope>NUCLEOTIDE SEQUENCE [LARGE SCALE GENOMIC DNA]</scope>
    <source>
        <strain evidence="4">Sdau11-99</strain>
    </source>
</reference>
<feature type="transmembrane region" description="Helical" evidence="3">
    <location>
        <begin position="136"/>
        <end position="160"/>
    </location>
</feature>
<evidence type="ECO:0000256" key="1">
    <source>
        <dbReference type="SAM" id="Coils"/>
    </source>
</evidence>
<feature type="region of interest" description="Disordered" evidence="2">
    <location>
        <begin position="1"/>
        <end position="28"/>
    </location>
</feature>
<name>A0A8H4J6X7_9PEZI</name>
<keyword evidence="5" id="KW-1185">Reference proteome</keyword>
<keyword evidence="3" id="KW-0472">Membrane</keyword>
<feature type="coiled-coil region" evidence="1">
    <location>
        <begin position="88"/>
        <end position="115"/>
    </location>
</feature>
<comment type="caution">
    <text evidence="4">The sequence shown here is derived from an EMBL/GenBank/DDBJ whole genome shotgun (WGS) entry which is preliminary data.</text>
</comment>
<dbReference type="Proteomes" id="UP000572817">
    <property type="component" value="Unassembled WGS sequence"/>
</dbReference>
<organism evidence="4 5">
    <name type="scientific">Botryosphaeria dothidea</name>
    <dbReference type="NCBI Taxonomy" id="55169"/>
    <lineage>
        <taxon>Eukaryota</taxon>
        <taxon>Fungi</taxon>
        <taxon>Dikarya</taxon>
        <taxon>Ascomycota</taxon>
        <taxon>Pezizomycotina</taxon>
        <taxon>Dothideomycetes</taxon>
        <taxon>Dothideomycetes incertae sedis</taxon>
        <taxon>Botryosphaeriales</taxon>
        <taxon>Botryosphaeriaceae</taxon>
        <taxon>Botryosphaeria</taxon>
    </lineage>
</organism>
<dbReference type="AlphaFoldDB" id="A0A8H4J6X7"/>
<proteinExistence type="predicted"/>
<keyword evidence="1" id="KW-0175">Coiled coil</keyword>
<sequence>MASSPLPQQDAKNGAPPQNTPGDDDGIDVDLSLVSEIASLNPHNYVFDRILRREFWFQDHFQKEVALAEFMGAHLASQLGGMGERRIQEEEEQRLKQLAHEYMKAFAQLKRLNNRAEVREIHERLYAPEFTDRERLFHLIIFAELSLLVAGGLGGVKFGIVNQSPSLSSLSIFLLSLSLTAFWFNRFEAKWSIHRHPGLGHVSKSQGILRWSYSRGYETVYGCKRKCYKFWYAELLSRKFRSVAALVTFAFALGVYGLWFPDWNPFAFTTTKPSRSMEVFAS</sequence>
<evidence type="ECO:0000256" key="2">
    <source>
        <dbReference type="SAM" id="MobiDB-lite"/>
    </source>
</evidence>
<protein>
    <submittedName>
        <fullName evidence="4">Uncharacterized protein</fullName>
    </submittedName>
</protein>
<feature type="transmembrane region" description="Helical" evidence="3">
    <location>
        <begin position="166"/>
        <end position="185"/>
    </location>
</feature>
<feature type="transmembrane region" description="Helical" evidence="3">
    <location>
        <begin position="240"/>
        <end position="259"/>
    </location>
</feature>
<keyword evidence="3" id="KW-1133">Transmembrane helix</keyword>